<dbReference type="PROSITE" id="PS50837">
    <property type="entry name" value="NACHT"/>
    <property type="match status" value="1"/>
</dbReference>
<protein>
    <recommendedName>
        <fullName evidence="2">NACHT domain-containing protein</fullName>
    </recommendedName>
</protein>
<evidence type="ECO:0000313" key="3">
    <source>
        <dbReference type="EMBL" id="GAA4611442.1"/>
    </source>
</evidence>
<gene>
    <name evidence="3" type="ORF">GCM10023195_48440</name>
</gene>
<keyword evidence="1" id="KW-1133">Transmembrane helix</keyword>
<dbReference type="InterPro" id="IPR027417">
    <property type="entry name" value="P-loop_NTPase"/>
</dbReference>
<organism evidence="3 4">
    <name type="scientific">Actinoallomurus liliacearum</name>
    <dbReference type="NCBI Taxonomy" id="1080073"/>
    <lineage>
        <taxon>Bacteria</taxon>
        <taxon>Bacillati</taxon>
        <taxon>Actinomycetota</taxon>
        <taxon>Actinomycetes</taxon>
        <taxon>Streptosporangiales</taxon>
        <taxon>Thermomonosporaceae</taxon>
        <taxon>Actinoallomurus</taxon>
    </lineage>
</organism>
<dbReference type="EMBL" id="BAABHJ010000017">
    <property type="protein sequence ID" value="GAA4611442.1"/>
    <property type="molecule type" value="Genomic_DNA"/>
</dbReference>
<dbReference type="InterPro" id="IPR007111">
    <property type="entry name" value="NACHT_NTPase"/>
</dbReference>
<reference evidence="4" key="1">
    <citation type="journal article" date="2019" name="Int. J. Syst. Evol. Microbiol.">
        <title>The Global Catalogue of Microorganisms (GCM) 10K type strain sequencing project: providing services to taxonomists for standard genome sequencing and annotation.</title>
        <authorList>
            <consortium name="The Broad Institute Genomics Platform"/>
            <consortium name="The Broad Institute Genome Sequencing Center for Infectious Disease"/>
            <person name="Wu L."/>
            <person name="Ma J."/>
        </authorList>
    </citation>
    <scope>NUCLEOTIDE SEQUENCE [LARGE SCALE GENOMIC DNA]</scope>
    <source>
        <strain evidence="4">JCM 17938</strain>
    </source>
</reference>
<sequence length="1054" mass="118361">MAEEKSSSKSSLLPTLGWLSAMLLPPSTLATVFHKLVTRHLGLAIAALVLYWCAVVTVRWIGEVAGDLKKEYRPRVTRHLIKRLDQRFSSFEGRYRNYVLGSLRFVEQRGLATLSPHRLELDSVFVDVGLAVSVPWRARGDLLADVPAGITERQSLDDLLHRPDPGSLVVIGAPGSGKTTLLRRSARLACADKRRRNIPILLYLRDHASVITARPNITIGEILRDSIGELAKSEPAGWFEERLISGRCLILLDGLDEVARRDDRRKIVQWVERQKSQFPMNDFVITSRPQGYQSSPIEGVTVLQTRPFTEEQVSRFVHNWYQAVEERITGSGDEHVRRQAEEGANDLLDRLRKSPELYELTVNPLLLTMIANVHRYRDALPGSRADLYSEICQVMLWRRQEAKRLGVNPRGNQKENILRSLAHEMMCRGVRDLPELEVLKILERSIRRVSKEITVETFLADVGSNGLLVERENGVYAFCHQTIQEYLTAAYIRDRGLVAELARVVSDDWWRETTLLYVADADAGPIIRACLEADTVPALVLAFDCADEAKELAVELRDRLDGLLLDMDDPEPSVRRRAATAVFVARSLRSTMRTSGGGRICTSLITNRIYQLFERDMQAAGRVCTPDGEWPPAEEALDRPVRGIRGSDATAFAEWVNELVGEPLYRLPAAAELNEKNIGDVLGVNDLRVWLHPVVGRQRQWRDGDFGKADELSPEELSDHVSADLADCLPEILLETLLLMLRYLERMASIGADKSLMRVAVEEILLRLQGFDAYWKINVKSDDVLNRRLARARLLFKDLAKDIPRYAEFGRLGELIGGYRLVSVRDISPGEAGRFTDLGFTLVGDETPHIDPSFGRGLKRADDPQSGNADSWRIRAELAEVCQSNLGPAFAAAITKAGDGERRLLSSGSDALTSMATRFRRAVEVWRRKSEEWSRKSESGKQEGYVGSFDDIAGTLREISERVALKKWSPWAERTMKPFLADSIRVFEERRPLPPALATAVRLTALALAAEAEQAAPDDLLAKRFWDVAVGVSLLQRRLRGPQPPDEVILLGRI</sequence>
<dbReference type="SUPFAM" id="SSF52540">
    <property type="entry name" value="P-loop containing nucleoside triphosphate hydrolases"/>
    <property type="match status" value="1"/>
</dbReference>
<dbReference type="Gene3D" id="3.40.50.300">
    <property type="entry name" value="P-loop containing nucleotide triphosphate hydrolases"/>
    <property type="match status" value="1"/>
</dbReference>
<keyword evidence="1" id="KW-0812">Transmembrane</keyword>
<feature type="domain" description="NACHT" evidence="2">
    <location>
        <begin position="166"/>
        <end position="289"/>
    </location>
</feature>
<evidence type="ECO:0000313" key="4">
    <source>
        <dbReference type="Proteomes" id="UP001500212"/>
    </source>
</evidence>
<keyword evidence="4" id="KW-1185">Reference proteome</keyword>
<feature type="transmembrane region" description="Helical" evidence="1">
    <location>
        <begin position="40"/>
        <end position="61"/>
    </location>
</feature>
<dbReference type="PANTHER" id="PTHR46844:SF1">
    <property type="entry name" value="SLR5058 PROTEIN"/>
    <property type="match status" value="1"/>
</dbReference>
<dbReference type="PANTHER" id="PTHR46844">
    <property type="entry name" value="SLR5058 PROTEIN"/>
    <property type="match status" value="1"/>
</dbReference>
<dbReference type="Proteomes" id="UP001500212">
    <property type="component" value="Unassembled WGS sequence"/>
</dbReference>
<dbReference type="RefSeq" id="WP_345358625.1">
    <property type="nucleotide sequence ID" value="NZ_BAABHJ010000017.1"/>
</dbReference>
<name>A0ABP8TQC2_9ACTN</name>
<keyword evidence="1" id="KW-0472">Membrane</keyword>
<evidence type="ECO:0000259" key="2">
    <source>
        <dbReference type="PROSITE" id="PS50837"/>
    </source>
</evidence>
<comment type="caution">
    <text evidence="3">The sequence shown here is derived from an EMBL/GenBank/DDBJ whole genome shotgun (WGS) entry which is preliminary data.</text>
</comment>
<proteinExistence type="predicted"/>
<accession>A0ABP8TQC2</accession>
<dbReference type="Pfam" id="PF05729">
    <property type="entry name" value="NACHT"/>
    <property type="match status" value="1"/>
</dbReference>
<evidence type="ECO:0000256" key="1">
    <source>
        <dbReference type="SAM" id="Phobius"/>
    </source>
</evidence>